<protein>
    <submittedName>
        <fullName evidence="2">Uncharacterized protein</fullName>
    </submittedName>
</protein>
<evidence type="ECO:0000256" key="1">
    <source>
        <dbReference type="SAM" id="MobiDB-lite"/>
    </source>
</evidence>
<dbReference type="AlphaFoldDB" id="A0A6H5HZI9"/>
<gene>
    <name evidence="2" type="ORF">TBRA_LOCUS1147</name>
</gene>
<feature type="region of interest" description="Disordered" evidence="1">
    <location>
        <begin position="72"/>
        <end position="129"/>
    </location>
</feature>
<sequence>TPMSRRSPPPDEVFQRVIHYLGVPALAKYIAELEKEVTRAQAAYSQEREKRLHAQQSLAHTQRALRETLQQLNDLRGKKERERLAREREHEQLRRRSRRGSCAVDSSNTSAQRNRPLLSIDAPAPRRKRPVRLAAARHFLRHLRRSTGRSNARLTTIDILIY</sequence>
<evidence type="ECO:0000313" key="2">
    <source>
        <dbReference type="EMBL" id="CAB0029057.1"/>
    </source>
</evidence>
<proteinExistence type="predicted"/>
<name>A0A6H5HZI9_9HYME</name>
<feature type="non-terminal residue" evidence="2">
    <location>
        <position position="1"/>
    </location>
</feature>
<dbReference type="EMBL" id="CADCXV010000244">
    <property type="protein sequence ID" value="CAB0029057.1"/>
    <property type="molecule type" value="Genomic_DNA"/>
</dbReference>
<evidence type="ECO:0000313" key="3">
    <source>
        <dbReference type="Proteomes" id="UP000479190"/>
    </source>
</evidence>
<organism evidence="2 3">
    <name type="scientific">Trichogramma brassicae</name>
    <dbReference type="NCBI Taxonomy" id="86971"/>
    <lineage>
        <taxon>Eukaryota</taxon>
        <taxon>Metazoa</taxon>
        <taxon>Ecdysozoa</taxon>
        <taxon>Arthropoda</taxon>
        <taxon>Hexapoda</taxon>
        <taxon>Insecta</taxon>
        <taxon>Pterygota</taxon>
        <taxon>Neoptera</taxon>
        <taxon>Endopterygota</taxon>
        <taxon>Hymenoptera</taxon>
        <taxon>Apocrita</taxon>
        <taxon>Proctotrupomorpha</taxon>
        <taxon>Chalcidoidea</taxon>
        <taxon>Trichogrammatidae</taxon>
        <taxon>Trichogramma</taxon>
    </lineage>
</organism>
<reference evidence="2 3" key="1">
    <citation type="submission" date="2020-02" db="EMBL/GenBank/DDBJ databases">
        <authorList>
            <person name="Ferguson B K."/>
        </authorList>
    </citation>
    <scope>NUCLEOTIDE SEQUENCE [LARGE SCALE GENOMIC DNA]</scope>
</reference>
<dbReference type="Proteomes" id="UP000479190">
    <property type="component" value="Unassembled WGS sequence"/>
</dbReference>
<accession>A0A6H5HZI9</accession>
<feature type="compositionally biased region" description="Polar residues" evidence="1">
    <location>
        <begin position="104"/>
        <end position="113"/>
    </location>
</feature>
<feature type="compositionally biased region" description="Basic and acidic residues" evidence="1">
    <location>
        <begin position="75"/>
        <end position="94"/>
    </location>
</feature>
<keyword evidence="3" id="KW-1185">Reference proteome</keyword>